<protein>
    <submittedName>
        <fullName evidence="4">Serine protease</fullName>
        <ecNumber evidence="4">3.4.21.-</ecNumber>
    </submittedName>
</protein>
<dbReference type="InterPro" id="IPR050966">
    <property type="entry name" value="Glutamyl_endopeptidase"/>
</dbReference>
<sequence length="370" mass="39077">MPRHEGRRRRAATAAAALLGALALTATACGPDAAPGASAPPLALPKAAPTSVGDLSGWKLEDWARFVADSGFANEVAQGYWSTGRTEGAKPRLVQEYALSSPAQGDVQRDAPPAAVPATPQPHPYTPATAVAGKLFVTTPKGDAVCSGTVVSDPLNPGRSNLVYTAAHCLHEGRGGGWMKNIVFVPAFNRDGRAGRGKPYTEQQAAPYGRWTAVRAMVSPTWLQESGVGARDQFDYGIVRVRGEGGTSLEEAVGGSVPIWFNAPREQITSAVSYGYPAERPFDGMELDHCDSAVRPSRLSFDRARPPMYMIGCTMTGGAGGGGWFITRDGKPNLISVNSIGDRNPSGYLAGPSLQDQAKQAFDYFAKNVK</sequence>
<feature type="region of interest" description="Disordered" evidence="2">
    <location>
        <begin position="101"/>
        <end position="122"/>
    </location>
</feature>
<evidence type="ECO:0000256" key="3">
    <source>
        <dbReference type="SAM" id="SignalP"/>
    </source>
</evidence>
<reference evidence="4" key="1">
    <citation type="submission" date="2024-07" db="EMBL/GenBank/DDBJ databases">
        <authorList>
            <person name="Yu S.T."/>
        </authorList>
    </citation>
    <scope>NUCLEOTIDE SEQUENCE</scope>
    <source>
        <strain evidence="4">Y1</strain>
    </source>
</reference>
<dbReference type="RefSeq" id="WP_369183072.1">
    <property type="nucleotide sequence ID" value="NZ_CP163445.1"/>
</dbReference>
<dbReference type="EMBL" id="CP163445">
    <property type="protein sequence ID" value="XDQ78810.1"/>
    <property type="molecule type" value="Genomic_DNA"/>
</dbReference>
<feature type="chain" id="PRO_5044208295" evidence="3">
    <location>
        <begin position="29"/>
        <end position="370"/>
    </location>
</feature>
<proteinExistence type="predicted"/>
<evidence type="ECO:0000256" key="1">
    <source>
        <dbReference type="ARBA" id="ARBA00022729"/>
    </source>
</evidence>
<dbReference type="Gene3D" id="2.40.10.10">
    <property type="entry name" value="Trypsin-like serine proteases"/>
    <property type="match status" value="2"/>
</dbReference>
<keyword evidence="4" id="KW-0645">Protease</keyword>
<dbReference type="PROSITE" id="PS51257">
    <property type="entry name" value="PROKAR_LIPOPROTEIN"/>
    <property type="match status" value="1"/>
</dbReference>
<evidence type="ECO:0000313" key="4">
    <source>
        <dbReference type="EMBL" id="XDQ78810.1"/>
    </source>
</evidence>
<dbReference type="InterPro" id="IPR043504">
    <property type="entry name" value="Peptidase_S1_PA_chymotrypsin"/>
</dbReference>
<feature type="signal peptide" evidence="3">
    <location>
        <begin position="1"/>
        <end position="28"/>
    </location>
</feature>
<dbReference type="PANTHER" id="PTHR15462:SF19">
    <property type="entry name" value="PEPTIDASE S1 DOMAIN-CONTAINING PROTEIN"/>
    <property type="match status" value="1"/>
</dbReference>
<feature type="compositionally biased region" description="Low complexity" evidence="2">
    <location>
        <begin position="32"/>
        <end position="49"/>
    </location>
</feature>
<dbReference type="SUPFAM" id="SSF50494">
    <property type="entry name" value="Trypsin-like serine proteases"/>
    <property type="match status" value="1"/>
</dbReference>
<keyword evidence="4" id="KW-0378">Hydrolase</keyword>
<dbReference type="GO" id="GO:0006508">
    <property type="term" value="P:proteolysis"/>
    <property type="evidence" value="ECO:0007669"/>
    <property type="project" value="UniProtKB-KW"/>
</dbReference>
<dbReference type="GO" id="GO:0008233">
    <property type="term" value="F:peptidase activity"/>
    <property type="evidence" value="ECO:0007669"/>
    <property type="project" value="UniProtKB-KW"/>
</dbReference>
<keyword evidence="1 3" id="KW-0732">Signal</keyword>
<evidence type="ECO:0000256" key="2">
    <source>
        <dbReference type="SAM" id="MobiDB-lite"/>
    </source>
</evidence>
<dbReference type="PANTHER" id="PTHR15462">
    <property type="entry name" value="SERINE PROTEASE"/>
    <property type="match status" value="1"/>
</dbReference>
<dbReference type="InterPro" id="IPR006311">
    <property type="entry name" value="TAT_signal"/>
</dbReference>
<accession>A0AB39THY8</accession>
<dbReference type="InterPro" id="IPR009003">
    <property type="entry name" value="Peptidase_S1_PA"/>
</dbReference>
<dbReference type="AlphaFoldDB" id="A0AB39THY8"/>
<name>A0AB39THY8_9ACTN</name>
<dbReference type="PROSITE" id="PS51318">
    <property type="entry name" value="TAT"/>
    <property type="match status" value="1"/>
</dbReference>
<feature type="region of interest" description="Disordered" evidence="2">
    <location>
        <begin position="32"/>
        <end position="51"/>
    </location>
</feature>
<gene>
    <name evidence="4" type="ORF">AB2U05_10195</name>
</gene>
<dbReference type="EC" id="3.4.21.-" evidence="4"/>
<organism evidence="4">
    <name type="scientific">Streptomyces sp. Y1</name>
    <dbReference type="NCBI Taxonomy" id="3238634"/>
    <lineage>
        <taxon>Bacteria</taxon>
        <taxon>Bacillati</taxon>
        <taxon>Actinomycetota</taxon>
        <taxon>Actinomycetes</taxon>
        <taxon>Kitasatosporales</taxon>
        <taxon>Streptomycetaceae</taxon>
        <taxon>Streptomyces</taxon>
    </lineage>
</organism>